<dbReference type="SUPFAM" id="SSF50998">
    <property type="entry name" value="Quinoprotein alcohol dehydrogenase-like"/>
    <property type="match status" value="1"/>
</dbReference>
<evidence type="ECO:0000313" key="5">
    <source>
        <dbReference type="EMBL" id="EEF60656.1"/>
    </source>
</evidence>
<dbReference type="PANTHER" id="PTHR44019:SF8">
    <property type="entry name" value="POC1 CENTRIOLAR PROTEIN HOMOLOG"/>
    <property type="match status" value="1"/>
</dbReference>
<sequence precursor="true">MKVGILSIFLLIAISAFSQGTPDILWQKSTPGTPFNGIAVSPDGRLVATAGTNAPVQVWNATNGSLAHSLSGPTSWIGQLAFSPNGGYLAAGSGDRTVTLWETTNWTLVSGFVTHQQGPAIAFSPDSSMIALSSQANVELRSLPKFGLIRSWTAGTNEIPAVAFSPDGTRLASSADFRGQDTRLKMWDVATGNLLWAVPTAQTYSIGSLAFSPDGTRIATANSLLNFSSSVQLFRVTDGALLRTYPENANSVAFSPDGLTTLSAGTNLVLRSVQSGALIASFTDGISANESRAITFAPDGSAFYYGHSSQHLFAARVPIAFHPFLLQPNGWTLRWNGGVGPYQPQFKTNLTDPWQDLGTPSTNQSFTISNQYPNAFFRVIAPQ</sequence>
<comment type="caution">
    <text evidence="5">The sequence shown here is derived from an EMBL/GenBank/DDBJ whole genome shotgun (WGS) entry which is preliminary data.</text>
</comment>
<feature type="chain" id="PRO_5002893223" evidence="4">
    <location>
        <begin position="19"/>
        <end position="383"/>
    </location>
</feature>
<evidence type="ECO:0000313" key="6">
    <source>
        <dbReference type="Proteomes" id="UP000003688"/>
    </source>
</evidence>
<dbReference type="Pfam" id="PF00400">
    <property type="entry name" value="WD40"/>
    <property type="match status" value="2"/>
</dbReference>
<feature type="repeat" description="WD" evidence="3">
    <location>
        <begin position="38"/>
        <end position="69"/>
    </location>
</feature>
<name>B9XHS8_PEDPL</name>
<dbReference type="PANTHER" id="PTHR44019">
    <property type="entry name" value="WD REPEAT-CONTAINING PROTEIN 55"/>
    <property type="match status" value="1"/>
</dbReference>
<evidence type="ECO:0000256" key="2">
    <source>
        <dbReference type="ARBA" id="ARBA00022737"/>
    </source>
</evidence>
<dbReference type="PROSITE" id="PS50294">
    <property type="entry name" value="WD_REPEATS_REGION"/>
    <property type="match status" value="1"/>
</dbReference>
<dbReference type="AlphaFoldDB" id="B9XHS8"/>
<dbReference type="Gene3D" id="2.130.10.10">
    <property type="entry name" value="YVTN repeat-like/Quinoprotein amine dehydrogenase"/>
    <property type="match status" value="2"/>
</dbReference>
<reference evidence="5 6" key="1">
    <citation type="journal article" date="2011" name="J. Bacteriol.">
        <title>Genome sequence of 'Pedosphaera parvula' Ellin514, an aerobic Verrucomicrobial isolate from pasture soil.</title>
        <authorList>
            <person name="Kant R."/>
            <person name="van Passel M.W."/>
            <person name="Sangwan P."/>
            <person name="Palva A."/>
            <person name="Lucas S."/>
            <person name="Copeland A."/>
            <person name="Lapidus A."/>
            <person name="Glavina Del Rio T."/>
            <person name="Dalin E."/>
            <person name="Tice H."/>
            <person name="Bruce D."/>
            <person name="Goodwin L."/>
            <person name="Pitluck S."/>
            <person name="Chertkov O."/>
            <person name="Larimer F.W."/>
            <person name="Land M.L."/>
            <person name="Hauser L."/>
            <person name="Brettin T.S."/>
            <person name="Detter J.C."/>
            <person name="Han S."/>
            <person name="de Vos W.M."/>
            <person name="Janssen P.H."/>
            <person name="Smidt H."/>
        </authorList>
    </citation>
    <scope>NUCLEOTIDE SEQUENCE [LARGE SCALE GENOMIC DNA]</scope>
    <source>
        <strain evidence="5 6">Ellin514</strain>
    </source>
</reference>
<protein>
    <submittedName>
        <fullName evidence="5">WD-40 repeat protein</fullName>
    </submittedName>
</protein>
<keyword evidence="2" id="KW-0677">Repeat</keyword>
<dbReference type="RefSeq" id="WP_007415372.1">
    <property type="nucleotide sequence ID" value="NZ_ABOX02000015.1"/>
</dbReference>
<keyword evidence="6" id="KW-1185">Reference proteome</keyword>
<evidence type="ECO:0000256" key="3">
    <source>
        <dbReference type="PROSITE-ProRule" id="PRU00221"/>
    </source>
</evidence>
<dbReference type="InterPro" id="IPR011047">
    <property type="entry name" value="Quinoprotein_ADH-like_sf"/>
</dbReference>
<dbReference type="OrthoDB" id="511103at2"/>
<dbReference type="InterPro" id="IPR050505">
    <property type="entry name" value="WDR55/POC1"/>
</dbReference>
<organism evidence="5 6">
    <name type="scientific">Pedosphaera parvula (strain Ellin514)</name>
    <dbReference type="NCBI Taxonomy" id="320771"/>
    <lineage>
        <taxon>Bacteria</taxon>
        <taxon>Pseudomonadati</taxon>
        <taxon>Verrucomicrobiota</taxon>
        <taxon>Pedosphaerae</taxon>
        <taxon>Pedosphaerales</taxon>
        <taxon>Pedosphaeraceae</taxon>
        <taxon>Pedosphaera</taxon>
    </lineage>
</organism>
<dbReference type="Proteomes" id="UP000003688">
    <property type="component" value="Unassembled WGS sequence"/>
</dbReference>
<evidence type="ECO:0000256" key="4">
    <source>
        <dbReference type="SAM" id="SignalP"/>
    </source>
</evidence>
<evidence type="ECO:0000256" key="1">
    <source>
        <dbReference type="ARBA" id="ARBA00022574"/>
    </source>
</evidence>
<dbReference type="EMBL" id="ABOX02000015">
    <property type="protein sequence ID" value="EEF60656.1"/>
    <property type="molecule type" value="Genomic_DNA"/>
</dbReference>
<dbReference type="SMART" id="SM00320">
    <property type="entry name" value="WD40"/>
    <property type="match status" value="5"/>
</dbReference>
<proteinExistence type="predicted"/>
<keyword evidence="1 3" id="KW-0853">WD repeat</keyword>
<dbReference type="STRING" id="320771.Cflav_PD6247"/>
<feature type="repeat" description="WD" evidence="3">
    <location>
        <begin position="70"/>
        <end position="102"/>
    </location>
</feature>
<keyword evidence="4" id="KW-0732">Signal</keyword>
<dbReference type="InterPro" id="IPR001680">
    <property type="entry name" value="WD40_rpt"/>
</dbReference>
<gene>
    <name evidence="5" type="ORF">Cflav_PD6247</name>
</gene>
<dbReference type="InterPro" id="IPR015943">
    <property type="entry name" value="WD40/YVTN_repeat-like_dom_sf"/>
</dbReference>
<feature type="signal peptide" evidence="4">
    <location>
        <begin position="1"/>
        <end position="18"/>
    </location>
</feature>
<accession>B9XHS8</accession>
<dbReference type="PROSITE" id="PS50082">
    <property type="entry name" value="WD_REPEATS_2"/>
    <property type="match status" value="2"/>
</dbReference>